<dbReference type="AlphaFoldDB" id="A0A241RN11"/>
<proteinExistence type="predicted"/>
<evidence type="ECO:0000313" key="2">
    <source>
        <dbReference type="EMBL" id="RMW57163.1"/>
    </source>
</evidence>
<dbReference type="KEGG" id="lpg:BB562_10590"/>
<sequence length="77" mass="8336">MTKEIEPRVDDEGTLIKKHDVLVNVNNGEVVLVIDTTNQAGVSGLAVENRYAGIGDWLDVYPDRAFHIVGNADTSIG</sequence>
<reference evidence="1" key="2">
    <citation type="submission" date="2022-11" db="EMBL/GenBank/DDBJ databases">
        <authorList>
            <person name="Wang Z."/>
        </authorList>
    </citation>
    <scope>NUCLEOTIDE SEQUENCE</scope>
    <source>
        <strain evidence="1">P2000</strain>
    </source>
</reference>
<dbReference type="GeneID" id="49392951"/>
<dbReference type="RefSeq" id="WP_050339247.1">
    <property type="nucleotide sequence ID" value="NZ_BJZC01000017.1"/>
</dbReference>
<comment type="caution">
    <text evidence="2">The sequence shown here is derived from an EMBL/GenBank/DDBJ whole genome shotgun (WGS) entry which is preliminary data.</text>
</comment>
<evidence type="ECO:0000313" key="1">
    <source>
        <dbReference type="EMBL" id="MDF2311866.1"/>
    </source>
</evidence>
<reference evidence="1" key="3">
    <citation type="journal article" date="2023" name="Front Nutr">
        <title>Lactiplantibacillus pentosus P2020 protects the hyperuricemia and renal inflammation in mice.</title>
        <authorList>
            <person name="Wang Z."/>
            <person name="Song L."/>
            <person name="Li X."/>
            <person name="Xiao Y."/>
            <person name="Huang Y."/>
            <person name="Zhang Y."/>
            <person name="Li J."/>
            <person name="Li M."/>
            <person name="Ren Z."/>
        </authorList>
    </citation>
    <scope>NUCLEOTIDE SEQUENCE</scope>
    <source>
        <strain evidence="1">P2000</strain>
    </source>
</reference>
<organism evidence="2 3">
    <name type="scientific">Lactiplantibacillus pentosus</name>
    <name type="common">Lactobacillus pentosus</name>
    <dbReference type="NCBI Taxonomy" id="1589"/>
    <lineage>
        <taxon>Bacteria</taxon>
        <taxon>Bacillati</taxon>
        <taxon>Bacillota</taxon>
        <taxon>Bacilli</taxon>
        <taxon>Lactobacillales</taxon>
        <taxon>Lactobacillaceae</taxon>
        <taxon>Lactiplantibacillus</taxon>
    </lineage>
</organism>
<dbReference type="Proteomes" id="UP001151834">
    <property type="component" value="Unassembled WGS sequence"/>
</dbReference>
<gene>
    <name evidence="2" type="ORF">D6U17_01005</name>
    <name evidence="1" type="ORF">OOJ94_03440</name>
</gene>
<evidence type="ECO:0000313" key="3">
    <source>
        <dbReference type="Proteomes" id="UP000281061"/>
    </source>
</evidence>
<name>A0A241RN11_LACPE</name>
<dbReference type="EMBL" id="JAPEQV010000003">
    <property type="protein sequence ID" value="MDF2311866.1"/>
    <property type="molecule type" value="Genomic_DNA"/>
</dbReference>
<reference evidence="2 3" key="1">
    <citation type="submission" date="2018-10" db="EMBL/GenBank/DDBJ databases">
        <title>Genome sequences of five Lactobacillus pentosus strains isolated from brines of traditionally fermented spanish-style green table olives and differences between them.</title>
        <authorList>
            <person name="Jimenez Diaz R."/>
        </authorList>
    </citation>
    <scope>NUCLEOTIDE SEQUENCE [LARGE SCALE GENOMIC DNA]</scope>
    <source>
        <strain evidence="2 3">IG8</strain>
    </source>
</reference>
<dbReference type="OrthoDB" id="2333306at2"/>
<dbReference type="Proteomes" id="UP000281061">
    <property type="component" value="Unassembled WGS sequence"/>
</dbReference>
<protein>
    <submittedName>
        <fullName evidence="2">Uncharacterized protein</fullName>
    </submittedName>
</protein>
<accession>A0A241RN11</accession>
<dbReference type="EMBL" id="RDCL01000015">
    <property type="protein sequence ID" value="RMW57163.1"/>
    <property type="molecule type" value="Genomic_DNA"/>
</dbReference>